<evidence type="ECO:0000313" key="1">
    <source>
        <dbReference type="EMBL" id="BCE70267.1"/>
    </source>
</evidence>
<proteinExistence type="predicted"/>
<protein>
    <submittedName>
        <fullName evidence="1">Uncharacterized protein</fullName>
    </submittedName>
</protein>
<accession>A0A810B2D9</accession>
<dbReference type="InterPro" id="IPR036390">
    <property type="entry name" value="WH_DNA-bd_sf"/>
</dbReference>
<name>A0A810B2D9_9BRAD</name>
<dbReference type="SUPFAM" id="SSF46785">
    <property type="entry name" value="Winged helix' DNA-binding domain"/>
    <property type="match status" value="1"/>
</dbReference>
<dbReference type="EMBL" id="AP023097">
    <property type="protein sequence ID" value="BCE70267.1"/>
    <property type="molecule type" value="Genomic_DNA"/>
</dbReference>
<reference evidence="1" key="1">
    <citation type="submission" date="2020-05" db="EMBL/GenBank/DDBJ databases">
        <title>Complete genome sequence of Bradyrhizobium diazoefficiens XF8 isolated from soybean nodule.</title>
        <authorList>
            <person name="Noda R."/>
            <person name="Kakizaki K."/>
            <person name="Minamisawa K."/>
        </authorList>
    </citation>
    <scope>NUCLEOTIDE SEQUENCE</scope>
    <source>
        <strain evidence="1">XF8</strain>
    </source>
</reference>
<sequence>MTPELAARKFQFREGFHLVDYGEVGLPIFRLTLEAITMSPRFMPTIQEFALRCLDLGETHENDIANMLGLKLDLVVGAMNVLISDGYVSREPNSDGADEFHLTDAGKSRLLVDRLDVPQEEMVVVDYDGVRRMPLRLTGESVVRPSMLQGTGAVQIRPYPAEPPGVDDLAIPEISKVIRRQKSEDFRRTVLSLKRVVRRNSLFREGVALVYAADKSEEVQVAFVIDDKLSDAYELAFAQHGGPKKMGFVRAIGENDLSKKLEKMVGRLMYKSIAGRDAMKAARKLEVDGLLEIDAARRATAGTSLRRSDPVAVALATAQERLKTAKRDMDAFEVRPLACYEQTELLDVALKNARKSLVITSAGIQPHIVNSARLRELDLLIGEGVQIEIESYFSAPSEARSGARYDPLWELGRRGAKAGLTLRKGGKQDFFFLVQDDELAVISTRPFFGEASRKTGFMRVQGLVTRKPEFVEEIRSIVLGSNRPVKRNGN</sequence>
<dbReference type="AlphaFoldDB" id="A0A810B2D9"/>
<gene>
    <name evidence="1" type="ORF">XF8B_03780</name>
</gene>
<organism evidence="1">
    <name type="scientific">Bradyrhizobium diazoefficiens</name>
    <dbReference type="NCBI Taxonomy" id="1355477"/>
    <lineage>
        <taxon>Bacteria</taxon>
        <taxon>Pseudomonadati</taxon>
        <taxon>Pseudomonadota</taxon>
        <taxon>Alphaproteobacteria</taxon>
        <taxon>Hyphomicrobiales</taxon>
        <taxon>Nitrobacteraceae</taxon>
        <taxon>Bradyrhizobium</taxon>
    </lineage>
</organism>